<dbReference type="Proteomes" id="UP001175261">
    <property type="component" value="Unassembled WGS sequence"/>
</dbReference>
<dbReference type="Pfam" id="PF14441">
    <property type="entry name" value="OTT_1508_deam"/>
    <property type="match status" value="1"/>
</dbReference>
<proteinExistence type="predicted"/>
<reference evidence="1" key="1">
    <citation type="submission" date="2022-10" db="EMBL/GenBank/DDBJ databases">
        <title>Determination and structural analysis of whole genome sequence of Sarocladium strictum F4-1.</title>
        <authorList>
            <person name="Hu L."/>
            <person name="Jiang Y."/>
        </authorList>
    </citation>
    <scope>NUCLEOTIDE SEQUENCE</scope>
    <source>
        <strain evidence="1">F4-1</strain>
    </source>
</reference>
<organism evidence="1 2">
    <name type="scientific">Sarocladium strictum</name>
    <name type="common">Black bundle disease fungus</name>
    <name type="synonym">Acremonium strictum</name>
    <dbReference type="NCBI Taxonomy" id="5046"/>
    <lineage>
        <taxon>Eukaryota</taxon>
        <taxon>Fungi</taxon>
        <taxon>Dikarya</taxon>
        <taxon>Ascomycota</taxon>
        <taxon>Pezizomycotina</taxon>
        <taxon>Sordariomycetes</taxon>
        <taxon>Hypocreomycetidae</taxon>
        <taxon>Hypocreales</taxon>
        <taxon>Sarocladiaceae</taxon>
        <taxon>Sarocladium</taxon>
    </lineage>
</organism>
<dbReference type="InterPro" id="IPR027796">
    <property type="entry name" value="OTT_1508_deam-like"/>
</dbReference>
<keyword evidence="2" id="KW-1185">Reference proteome</keyword>
<evidence type="ECO:0000313" key="1">
    <source>
        <dbReference type="EMBL" id="KAK0383784.1"/>
    </source>
</evidence>
<comment type="caution">
    <text evidence="1">The sequence shown here is derived from an EMBL/GenBank/DDBJ whole genome shotgun (WGS) entry which is preliminary data.</text>
</comment>
<dbReference type="AlphaFoldDB" id="A0AA39GC03"/>
<dbReference type="PANTHER" id="PTHR42037">
    <property type="match status" value="1"/>
</dbReference>
<gene>
    <name evidence="1" type="ORF">NLU13_9695</name>
</gene>
<name>A0AA39GC03_SARSR</name>
<sequence>MPSREELPIPLRCRVARRFYEPVKVEEALVEAFRRSPEYSGRVLPETETGLAQGDEGAFLSLLCKLAHVFDIRKGGETVSGIAVVSEYDGVRYFIGSNARMASQTIALEEFAKGLFAVPAGIGPMGQLTETTQFLRMLKYIVVFNEPRIRFYTNRLRTKLDECLGILDAKQVGDMSIFTTLVNTFTRLRDFVSSNTRAVAGRYEADDSVILIWDLQRSLGRGTLANAISALCGESRYNPAKHWLELRHLIARLRAYYVSAETIMICKRRWPELFEHPRITIVSSSSPDANPLKRQGQTFHGALGRFTSDKAKMNKWREGAQWLEKFGVSEIFKRGCSSDTFRPIVHAEVLVHHAVRAYLDENPGYEYWRRWRYIGSSKPTCRLCNYYFQVVDDDVAVRETHGNLYPNWRLPDCFDPEAVEERESLLNGILKYTRQDAVRVILEKLPKGTANDSSSYPAVPSLLRNESRQSNNSITELSDLFNKASMVDEKDRLLDTISVRAVEAPPPKEQPLTSGYHLLVGDDEEDGGAALF</sequence>
<dbReference type="PANTHER" id="PTHR42037:SF1">
    <property type="match status" value="1"/>
</dbReference>
<protein>
    <submittedName>
        <fullName evidence="1">Uncharacterized protein</fullName>
    </submittedName>
</protein>
<dbReference type="EMBL" id="JAPDFR010000009">
    <property type="protein sequence ID" value="KAK0383784.1"/>
    <property type="molecule type" value="Genomic_DNA"/>
</dbReference>
<evidence type="ECO:0000313" key="2">
    <source>
        <dbReference type="Proteomes" id="UP001175261"/>
    </source>
</evidence>
<accession>A0AA39GC03</accession>